<comment type="subcellular location">
    <subcellularLocation>
        <location evidence="1">Cell membrane</location>
        <topology evidence="1">Multi-pass membrane protein</topology>
    </subcellularLocation>
</comment>
<evidence type="ECO:0000256" key="5">
    <source>
        <dbReference type="ARBA" id="ARBA00023136"/>
    </source>
</evidence>
<sequence length="124" mass="13882">MVIEGQPLIDIEKRVILVSLIVVAGSLIFYSLPVFLGALSGSLIVILNLLWLRRIISRLLFKDGKRLYTALQLVLKVLIVFAFVTGMIYFSMKGYLNLWAFLIGLSTLFFGVLLEGLISFLRSG</sequence>
<evidence type="ECO:0000256" key="1">
    <source>
        <dbReference type="ARBA" id="ARBA00004651"/>
    </source>
</evidence>
<name>H5SPA3_9ZZZZ</name>
<evidence type="ECO:0000256" key="4">
    <source>
        <dbReference type="ARBA" id="ARBA00022989"/>
    </source>
</evidence>
<reference evidence="7" key="1">
    <citation type="journal article" date="2005" name="Environ. Microbiol.">
        <title>Genetic and functional properties of uncultivated thermophilic crenarchaeotes from a subsurface gold mine as revealed by analysis of genome fragments.</title>
        <authorList>
            <person name="Nunoura T."/>
            <person name="Hirayama H."/>
            <person name="Takami H."/>
            <person name="Oida H."/>
            <person name="Nishi S."/>
            <person name="Shimamura S."/>
            <person name="Suzuki Y."/>
            <person name="Inagaki F."/>
            <person name="Takai K."/>
            <person name="Nealson K.H."/>
            <person name="Horikoshi K."/>
        </authorList>
    </citation>
    <scope>NUCLEOTIDE SEQUENCE</scope>
</reference>
<dbReference type="AlphaFoldDB" id="H5SPA3"/>
<accession>H5SPA3</accession>
<gene>
    <name evidence="7" type="ORF">HGMM_F53F08C32</name>
</gene>
<evidence type="ECO:0000256" key="2">
    <source>
        <dbReference type="ARBA" id="ARBA00022475"/>
    </source>
</evidence>
<evidence type="ECO:0000313" key="7">
    <source>
        <dbReference type="EMBL" id="BAL57995.1"/>
    </source>
</evidence>
<organism evidence="7">
    <name type="scientific">uncultured prokaryote</name>
    <dbReference type="NCBI Taxonomy" id="198431"/>
    <lineage>
        <taxon>unclassified sequences</taxon>
        <taxon>environmental samples</taxon>
    </lineage>
</organism>
<evidence type="ECO:0000256" key="3">
    <source>
        <dbReference type="ARBA" id="ARBA00022692"/>
    </source>
</evidence>
<reference evidence="7" key="2">
    <citation type="journal article" date="2012" name="PLoS ONE">
        <title>A Deeply Branching Thermophilic Bacterium with an Ancient Acetyl-CoA Pathway Dominates a Subsurface Ecosystem.</title>
        <authorList>
            <person name="Takami H."/>
            <person name="Noguchi H."/>
            <person name="Takaki Y."/>
            <person name="Uchiyama I."/>
            <person name="Toyoda A."/>
            <person name="Nishi S."/>
            <person name="Chee G.-J."/>
            <person name="Arai W."/>
            <person name="Nunoura T."/>
            <person name="Itoh T."/>
            <person name="Hattori M."/>
            <person name="Takai K."/>
        </authorList>
    </citation>
    <scope>NUCLEOTIDE SEQUENCE</scope>
</reference>
<feature type="transmembrane region" description="Helical" evidence="6">
    <location>
        <begin position="27"/>
        <end position="52"/>
    </location>
</feature>
<dbReference type="EMBL" id="AP011790">
    <property type="protein sequence ID" value="BAL57995.1"/>
    <property type="molecule type" value="Genomic_DNA"/>
</dbReference>
<evidence type="ECO:0008006" key="8">
    <source>
        <dbReference type="Google" id="ProtNLM"/>
    </source>
</evidence>
<feature type="transmembrane region" description="Helical" evidence="6">
    <location>
        <begin position="98"/>
        <end position="121"/>
    </location>
</feature>
<evidence type="ECO:0000256" key="6">
    <source>
        <dbReference type="SAM" id="Phobius"/>
    </source>
</evidence>
<dbReference type="GO" id="GO:0005886">
    <property type="term" value="C:plasma membrane"/>
    <property type="evidence" value="ECO:0007669"/>
    <property type="project" value="UniProtKB-SubCell"/>
</dbReference>
<keyword evidence="5 6" id="KW-0472">Membrane</keyword>
<keyword evidence="3 6" id="KW-0812">Transmembrane</keyword>
<keyword evidence="2" id="KW-1003">Cell membrane</keyword>
<proteinExistence type="predicted"/>
<dbReference type="Pfam" id="PF03899">
    <property type="entry name" value="ATP-synt_I"/>
    <property type="match status" value="1"/>
</dbReference>
<feature type="transmembrane region" description="Helical" evidence="6">
    <location>
        <begin position="73"/>
        <end position="92"/>
    </location>
</feature>
<keyword evidence="4 6" id="KW-1133">Transmembrane helix</keyword>
<protein>
    <recommendedName>
        <fullName evidence="8">ATP synthase I</fullName>
    </recommendedName>
</protein>
<dbReference type="InterPro" id="IPR005598">
    <property type="entry name" value="ATP_synth_I"/>
</dbReference>